<dbReference type="CDD" id="cd12148">
    <property type="entry name" value="fungal_TF_MHR"/>
    <property type="match status" value="1"/>
</dbReference>
<feature type="compositionally biased region" description="Low complexity" evidence="3">
    <location>
        <begin position="31"/>
        <end position="47"/>
    </location>
</feature>
<dbReference type="GO" id="GO:0045944">
    <property type="term" value="P:positive regulation of transcription by RNA polymerase II"/>
    <property type="evidence" value="ECO:0007669"/>
    <property type="project" value="TreeGrafter"/>
</dbReference>
<dbReference type="AlphaFoldDB" id="A0A074YB68"/>
<evidence type="ECO:0000259" key="4">
    <source>
        <dbReference type="PROSITE" id="PS50048"/>
    </source>
</evidence>
<dbReference type="PANTHER" id="PTHR37534">
    <property type="entry name" value="TRANSCRIPTIONAL ACTIVATOR PROTEIN UGA3"/>
    <property type="match status" value="1"/>
</dbReference>
<dbReference type="GeneID" id="40743678"/>
<protein>
    <recommendedName>
        <fullName evidence="4">Zn(2)-C6 fungal-type domain-containing protein</fullName>
    </recommendedName>
</protein>
<reference evidence="5 6" key="1">
    <citation type="journal article" date="2014" name="BMC Genomics">
        <title>Genome sequencing of four Aureobasidium pullulans varieties: biotechnological potential, stress tolerance, and description of new species.</title>
        <authorList>
            <person name="Gostin Ar C."/>
            <person name="Ohm R.A."/>
            <person name="Kogej T."/>
            <person name="Sonjak S."/>
            <person name="Turk M."/>
            <person name="Zajc J."/>
            <person name="Zalar P."/>
            <person name="Grube M."/>
            <person name="Sun H."/>
            <person name="Han J."/>
            <person name="Sharma A."/>
            <person name="Chiniquy J."/>
            <person name="Ngan C.Y."/>
            <person name="Lipzen A."/>
            <person name="Barry K."/>
            <person name="Grigoriev I.V."/>
            <person name="Gunde-Cimerman N."/>
        </authorList>
    </citation>
    <scope>NUCLEOTIDE SEQUENCE [LARGE SCALE GENOMIC DNA]</scope>
    <source>
        <strain evidence="5 6">EXF-150</strain>
    </source>
</reference>
<comment type="subcellular location">
    <subcellularLocation>
        <location evidence="1">Nucleus</location>
    </subcellularLocation>
</comment>
<name>A0A074YB68_AURPU</name>
<dbReference type="Pfam" id="PF00172">
    <property type="entry name" value="Zn_clus"/>
    <property type="match status" value="1"/>
</dbReference>
<dbReference type="Pfam" id="PF11951">
    <property type="entry name" value="Fungal_trans_2"/>
    <property type="match status" value="1"/>
</dbReference>
<dbReference type="InterPro" id="IPR036864">
    <property type="entry name" value="Zn2-C6_fun-type_DNA-bd_sf"/>
</dbReference>
<evidence type="ECO:0000256" key="3">
    <source>
        <dbReference type="SAM" id="MobiDB-lite"/>
    </source>
</evidence>
<dbReference type="GO" id="GO:0000976">
    <property type="term" value="F:transcription cis-regulatory region binding"/>
    <property type="evidence" value="ECO:0007669"/>
    <property type="project" value="TreeGrafter"/>
</dbReference>
<dbReference type="PROSITE" id="PS50048">
    <property type="entry name" value="ZN2_CY6_FUNGAL_2"/>
    <property type="match status" value="1"/>
</dbReference>
<organism evidence="5 6">
    <name type="scientific">Aureobasidium pullulans EXF-150</name>
    <dbReference type="NCBI Taxonomy" id="1043002"/>
    <lineage>
        <taxon>Eukaryota</taxon>
        <taxon>Fungi</taxon>
        <taxon>Dikarya</taxon>
        <taxon>Ascomycota</taxon>
        <taxon>Pezizomycotina</taxon>
        <taxon>Dothideomycetes</taxon>
        <taxon>Dothideomycetidae</taxon>
        <taxon>Dothideales</taxon>
        <taxon>Saccotheciaceae</taxon>
        <taxon>Aureobasidium</taxon>
    </lineage>
</organism>
<gene>
    <name evidence="5" type="ORF">M438DRAFT_28326</name>
</gene>
<dbReference type="SUPFAM" id="SSF57701">
    <property type="entry name" value="Zn2/Cys6 DNA-binding domain"/>
    <property type="match status" value="1"/>
</dbReference>
<evidence type="ECO:0000313" key="5">
    <source>
        <dbReference type="EMBL" id="KEQ84086.1"/>
    </source>
</evidence>
<dbReference type="GO" id="GO:0000981">
    <property type="term" value="F:DNA-binding transcription factor activity, RNA polymerase II-specific"/>
    <property type="evidence" value="ECO:0007669"/>
    <property type="project" value="InterPro"/>
</dbReference>
<proteinExistence type="predicted"/>
<keyword evidence="6" id="KW-1185">Reference proteome</keyword>
<dbReference type="STRING" id="1043002.A0A074YB68"/>
<dbReference type="Proteomes" id="UP000030706">
    <property type="component" value="Unassembled WGS sequence"/>
</dbReference>
<dbReference type="OrthoDB" id="3598904at2759"/>
<dbReference type="HOGENOM" id="CLU_015365_0_0_1"/>
<dbReference type="GO" id="GO:0008270">
    <property type="term" value="F:zinc ion binding"/>
    <property type="evidence" value="ECO:0007669"/>
    <property type="project" value="InterPro"/>
</dbReference>
<feature type="region of interest" description="Disordered" evidence="3">
    <location>
        <begin position="23"/>
        <end position="65"/>
    </location>
</feature>
<dbReference type="GO" id="GO:0005634">
    <property type="term" value="C:nucleus"/>
    <property type="evidence" value="ECO:0007669"/>
    <property type="project" value="UniProtKB-SubCell"/>
</dbReference>
<dbReference type="RefSeq" id="XP_029760273.1">
    <property type="nucleotide sequence ID" value="XM_029901372.1"/>
</dbReference>
<dbReference type="CDD" id="cd00067">
    <property type="entry name" value="GAL4"/>
    <property type="match status" value="1"/>
</dbReference>
<feature type="domain" description="Zn(2)-C6 fungal-type" evidence="4">
    <location>
        <begin position="66"/>
        <end position="96"/>
    </location>
</feature>
<dbReference type="InterPro" id="IPR001138">
    <property type="entry name" value="Zn2Cys6_DnaBD"/>
</dbReference>
<dbReference type="InterPro" id="IPR021858">
    <property type="entry name" value="Fun_TF"/>
</dbReference>
<dbReference type="SMART" id="SM00066">
    <property type="entry name" value="GAL4"/>
    <property type="match status" value="1"/>
</dbReference>
<keyword evidence="2" id="KW-0539">Nucleus</keyword>
<dbReference type="EMBL" id="KL584983">
    <property type="protein sequence ID" value="KEQ84086.1"/>
    <property type="molecule type" value="Genomic_DNA"/>
</dbReference>
<sequence>MSLPHATQGFEVMNIQTTSIYPPTAGPVLGSSPSKSQSSGSNSDVDSAIGERRPNTRQSKPRSRNGCWTCRQRKVKCDEIRPICSSCTRLGKDCEWGQRWKFDDLSIRTKRRHKHVSTAGSPSWDEKNQLRLMARQLYARHQPTLPPFTELSNEDERERKALTQPPGTFNVILTPDSFGQLPEYGGLIRRYRSSSGSSLPLATFGFSEDPNLIVLSEFEDTPYFMALPERKNSIMNLTSQMTGAPSLHRGLSNYGTADVDEVMTHYKDFISRRMMPLGSRFKLSDYGSEDIIVQDSRTFRPLYHAICAITLLSLALKGQRHLLAGAFQHYHQAISACMTSTNMSPGSLIYLHFILLLYDICCATQNCSPDGVMWSQHFQQLARLAYSRDNAEVTELQAYILWYTLFLDAQSCLAGNTESGCFVRAYLMHGSTLPTWRKPESTTQQPNLEIAGLSAVSELSSHMCTRLAELSQIALQMRDDVEMGRGSIAEHQATVTRFRNELYSSWNLKYPAFLPRDSPEAGTRLPTLARTVFDFASIEYSTAMVYMHTSMYRGQRLHNTSAQRKEIASHCRHILAMAALVIAEKGTEQHHIIFSVFLAGVNSSNDHDKNRAIGIIRAMEGTGISCNVTKSRELLEMICAEQRERVQFGGSPAEIDWVSYARERDIRLVNLGL</sequence>
<accession>A0A074YB68</accession>
<dbReference type="PROSITE" id="PS00463">
    <property type="entry name" value="ZN2_CY6_FUNGAL_1"/>
    <property type="match status" value="1"/>
</dbReference>
<evidence type="ECO:0000256" key="1">
    <source>
        <dbReference type="ARBA" id="ARBA00004123"/>
    </source>
</evidence>
<evidence type="ECO:0000256" key="2">
    <source>
        <dbReference type="ARBA" id="ARBA00023242"/>
    </source>
</evidence>
<dbReference type="PANTHER" id="PTHR37534:SF49">
    <property type="entry name" value="LYSINE BIOSYNTHESIS REGULATORY PROTEIN LYS14"/>
    <property type="match status" value="1"/>
</dbReference>
<evidence type="ECO:0000313" key="6">
    <source>
        <dbReference type="Proteomes" id="UP000030706"/>
    </source>
</evidence>
<dbReference type="Gene3D" id="4.10.240.10">
    <property type="entry name" value="Zn(2)-C6 fungal-type DNA-binding domain"/>
    <property type="match status" value="1"/>
</dbReference>